<evidence type="ECO:0000313" key="1">
    <source>
        <dbReference type="EMBL" id="GBM60992.1"/>
    </source>
</evidence>
<dbReference type="OrthoDB" id="8055291at2759"/>
<proteinExistence type="predicted"/>
<protein>
    <submittedName>
        <fullName evidence="1">Uncharacterized protein</fullName>
    </submittedName>
</protein>
<dbReference type="Proteomes" id="UP000499080">
    <property type="component" value="Unassembled WGS sequence"/>
</dbReference>
<evidence type="ECO:0000313" key="2">
    <source>
        <dbReference type="Proteomes" id="UP000499080"/>
    </source>
</evidence>
<reference evidence="1 2" key="1">
    <citation type="journal article" date="2019" name="Sci. Rep.">
        <title>Orb-weaving spider Araneus ventricosus genome elucidates the spidroin gene catalogue.</title>
        <authorList>
            <person name="Kono N."/>
            <person name="Nakamura H."/>
            <person name="Ohtoshi R."/>
            <person name="Moran D.A.P."/>
            <person name="Shinohara A."/>
            <person name="Yoshida Y."/>
            <person name="Fujiwara M."/>
            <person name="Mori M."/>
            <person name="Tomita M."/>
            <person name="Arakawa K."/>
        </authorList>
    </citation>
    <scope>NUCLEOTIDE SEQUENCE [LARGE SCALE GENOMIC DNA]</scope>
</reference>
<comment type="caution">
    <text evidence="1">The sequence shown here is derived from an EMBL/GenBank/DDBJ whole genome shotgun (WGS) entry which is preliminary data.</text>
</comment>
<sequence>MIIPSLLSEDLTRIDNFKDVTGMVTEHREILFPTDVMFNGIRGYFGRGDEETHVHYENRPTYEVIARRLCEDLRYTGNPEGGREWRLPQEIEPIDIDADLPTANLLCWMPVRRPSHEEAEGLIACGINVNEFDNVFPSQYCFCYNNDQMAYVDRRLNEQSGKLKCILRLSKVLHGSMSQQDYVRMLPGHNLTPARTD</sequence>
<name>A0A4Y2H3W8_ARAVE</name>
<accession>A0A4Y2H3W8</accession>
<dbReference type="EMBL" id="BGPR01001749">
    <property type="protein sequence ID" value="GBM60992.1"/>
    <property type="molecule type" value="Genomic_DNA"/>
</dbReference>
<gene>
    <name evidence="1" type="ORF">AVEN_264336_1</name>
</gene>
<organism evidence="1 2">
    <name type="scientific">Araneus ventricosus</name>
    <name type="common">Orbweaver spider</name>
    <name type="synonym">Epeira ventricosa</name>
    <dbReference type="NCBI Taxonomy" id="182803"/>
    <lineage>
        <taxon>Eukaryota</taxon>
        <taxon>Metazoa</taxon>
        <taxon>Ecdysozoa</taxon>
        <taxon>Arthropoda</taxon>
        <taxon>Chelicerata</taxon>
        <taxon>Arachnida</taxon>
        <taxon>Araneae</taxon>
        <taxon>Araneomorphae</taxon>
        <taxon>Entelegynae</taxon>
        <taxon>Araneoidea</taxon>
        <taxon>Araneidae</taxon>
        <taxon>Araneus</taxon>
    </lineage>
</organism>
<keyword evidence="2" id="KW-1185">Reference proteome</keyword>
<dbReference type="AlphaFoldDB" id="A0A4Y2H3W8"/>